<comment type="similarity">
    <text evidence="2">Belongs to the outer membrane factor (OMF) (TC 1.B.17) family.</text>
</comment>
<dbReference type="GO" id="GO:1990281">
    <property type="term" value="C:efflux pump complex"/>
    <property type="evidence" value="ECO:0007669"/>
    <property type="project" value="TreeGrafter"/>
</dbReference>
<reference evidence="9" key="1">
    <citation type="submission" date="2017-01" db="EMBL/GenBank/DDBJ databases">
        <authorList>
            <person name="Wolfgang W.J."/>
            <person name="Cole J."/>
            <person name="Wroblewski D."/>
            <person name="Mcginnis J."/>
            <person name="Musser K.A."/>
        </authorList>
    </citation>
    <scope>NUCLEOTIDE SEQUENCE [LARGE SCALE GENOMIC DNA]</scope>
    <source>
        <strain evidence="9">DSM 19151</strain>
    </source>
</reference>
<dbReference type="PANTHER" id="PTHR30026:SF20">
    <property type="entry name" value="OUTER MEMBRANE PROTEIN TOLC"/>
    <property type="match status" value="1"/>
</dbReference>
<evidence type="ECO:0000256" key="7">
    <source>
        <dbReference type="ARBA" id="ARBA00023237"/>
    </source>
</evidence>
<dbReference type="EMBL" id="MTBO01000002">
    <property type="protein sequence ID" value="OSI18648.1"/>
    <property type="molecule type" value="Genomic_DNA"/>
</dbReference>
<keyword evidence="5" id="KW-0812">Transmembrane</keyword>
<dbReference type="InterPro" id="IPR051906">
    <property type="entry name" value="TolC-like"/>
</dbReference>
<evidence type="ECO:0000256" key="4">
    <source>
        <dbReference type="ARBA" id="ARBA00022452"/>
    </source>
</evidence>
<comment type="caution">
    <text evidence="8">The sequence shown here is derived from an EMBL/GenBank/DDBJ whole genome shotgun (WGS) entry which is preliminary data.</text>
</comment>
<dbReference type="STRING" id="194197.BWD09_01605"/>
<dbReference type="GO" id="GO:0015288">
    <property type="term" value="F:porin activity"/>
    <property type="evidence" value="ECO:0007669"/>
    <property type="project" value="TreeGrafter"/>
</dbReference>
<protein>
    <submittedName>
        <fullName evidence="8">Transporter</fullName>
    </submittedName>
</protein>
<dbReference type="InterPro" id="IPR003423">
    <property type="entry name" value="OMP_efflux"/>
</dbReference>
<keyword evidence="9" id="KW-1185">Reference proteome</keyword>
<keyword evidence="4" id="KW-1134">Transmembrane beta strand</keyword>
<name>A0A1X3DFG0_9NEIS</name>
<comment type="subcellular location">
    <subcellularLocation>
        <location evidence="1">Cell outer membrane</location>
    </subcellularLocation>
</comment>
<dbReference type="PANTHER" id="PTHR30026">
    <property type="entry name" value="OUTER MEMBRANE PROTEIN TOLC"/>
    <property type="match status" value="1"/>
</dbReference>
<gene>
    <name evidence="8" type="ORF">BWD09_01605</name>
</gene>
<evidence type="ECO:0000256" key="3">
    <source>
        <dbReference type="ARBA" id="ARBA00022448"/>
    </source>
</evidence>
<accession>A0A1X3DFG0</accession>
<keyword evidence="3" id="KW-0813">Transport</keyword>
<evidence type="ECO:0000313" key="8">
    <source>
        <dbReference type="EMBL" id="OSI18648.1"/>
    </source>
</evidence>
<evidence type="ECO:0000256" key="5">
    <source>
        <dbReference type="ARBA" id="ARBA00022692"/>
    </source>
</evidence>
<dbReference type="Gene3D" id="1.20.1600.10">
    <property type="entry name" value="Outer membrane efflux proteins (OEP)"/>
    <property type="match status" value="1"/>
</dbReference>
<dbReference type="GO" id="GO:0009279">
    <property type="term" value="C:cell outer membrane"/>
    <property type="evidence" value="ECO:0007669"/>
    <property type="project" value="UniProtKB-SubCell"/>
</dbReference>
<keyword evidence="6" id="KW-0472">Membrane</keyword>
<keyword evidence="7" id="KW-0998">Cell outer membrane</keyword>
<evidence type="ECO:0000256" key="6">
    <source>
        <dbReference type="ARBA" id="ARBA00023136"/>
    </source>
</evidence>
<dbReference type="GO" id="GO:0015562">
    <property type="term" value="F:efflux transmembrane transporter activity"/>
    <property type="evidence" value="ECO:0007669"/>
    <property type="project" value="InterPro"/>
</dbReference>
<proteinExistence type="inferred from homology"/>
<dbReference type="AlphaFoldDB" id="A0A1X3DFG0"/>
<sequence>MKKNMSPFSLSGKLEKWPVLPLLLLFSLQTAGAQGLKDILKRSLVSDPALLEAKANENAAKSTTKATRAGHYPVLALTGTQVITQKHKYSSNDKDNGLGVRGSLNLYSWGGINAAVRRDKHKEIYYGHKYFETQEQLGGEIGKLYLTALRAKESLDVSRQSLNRHNNLLKDLSIIVKYDGGRRSELIEARSRQLQVETSMAQLRRTMEMALSRLSKYTTSPISPADLKDPFAGDSASGIVKKFNSEDKGLNPSYLAQQAERESVKAELDVTKASRLPAVNLEGLATKDSKELYLNLTWNVLDMAARHNVDKNAQALIAADSKSEQILREVTEKARTAEIDMAQSEQRQDITAQHIAAQKEVVKSYELQFKIARRTLTDVLGAYNELAGIEQENVSARNDFRDAALEYLVSQSQVANWAGAAR</sequence>
<evidence type="ECO:0000256" key="2">
    <source>
        <dbReference type="ARBA" id="ARBA00007613"/>
    </source>
</evidence>
<organism evidence="8 9">
    <name type="scientific">Neisseria dentiae</name>
    <dbReference type="NCBI Taxonomy" id="194197"/>
    <lineage>
        <taxon>Bacteria</taxon>
        <taxon>Pseudomonadati</taxon>
        <taxon>Pseudomonadota</taxon>
        <taxon>Betaproteobacteria</taxon>
        <taxon>Neisseriales</taxon>
        <taxon>Neisseriaceae</taxon>
        <taxon>Neisseria</taxon>
    </lineage>
</organism>
<dbReference type="SUPFAM" id="SSF56954">
    <property type="entry name" value="Outer membrane efflux proteins (OEP)"/>
    <property type="match status" value="1"/>
</dbReference>
<dbReference type="Proteomes" id="UP000193118">
    <property type="component" value="Unassembled WGS sequence"/>
</dbReference>
<evidence type="ECO:0000256" key="1">
    <source>
        <dbReference type="ARBA" id="ARBA00004442"/>
    </source>
</evidence>
<dbReference type="Pfam" id="PF02321">
    <property type="entry name" value="OEP"/>
    <property type="match status" value="1"/>
</dbReference>
<evidence type="ECO:0000313" key="9">
    <source>
        <dbReference type="Proteomes" id="UP000193118"/>
    </source>
</evidence>